<dbReference type="EMBL" id="CP036262">
    <property type="protein sequence ID" value="QDS93538.1"/>
    <property type="molecule type" value="Genomic_DNA"/>
</dbReference>
<dbReference type="SUPFAM" id="SSF51366">
    <property type="entry name" value="Ribulose-phoshate binding barrel"/>
    <property type="match status" value="1"/>
</dbReference>
<evidence type="ECO:0000256" key="1">
    <source>
        <dbReference type="ARBA" id="ARBA00009667"/>
    </source>
</evidence>
<dbReference type="Proteomes" id="UP000320672">
    <property type="component" value="Chromosome"/>
</dbReference>
<dbReference type="GO" id="GO:0005737">
    <property type="term" value="C:cytoplasm"/>
    <property type="evidence" value="ECO:0007669"/>
    <property type="project" value="TreeGrafter"/>
</dbReference>
<evidence type="ECO:0000313" key="6">
    <source>
        <dbReference type="EMBL" id="QDS93538.1"/>
    </source>
</evidence>
<dbReference type="KEGG" id="rml:FF011L_23080"/>
<evidence type="ECO:0000256" key="2">
    <source>
        <dbReference type="ARBA" id="ARBA00022605"/>
    </source>
</evidence>
<dbReference type="InterPro" id="IPR006062">
    <property type="entry name" value="His_biosynth"/>
</dbReference>
<reference evidence="6 7" key="1">
    <citation type="submission" date="2019-02" db="EMBL/GenBank/DDBJ databases">
        <title>Deep-cultivation of Planctomycetes and their phenomic and genomic characterization uncovers novel biology.</title>
        <authorList>
            <person name="Wiegand S."/>
            <person name="Jogler M."/>
            <person name="Boedeker C."/>
            <person name="Pinto D."/>
            <person name="Vollmers J."/>
            <person name="Rivas-Marin E."/>
            <person name="Kohn T."/>
            <person name="Peeters S.H."/>
            <person name="Heuer A."/>
            <person name="Rast P."/>
            <person name="Oberbeckmann S."/>
            <person name="Bunk B."/>
            <person name="Jeske O."/>
            <person name="Meyerdierks A."/>
            <person name="Storesund J.E."/>
            <person name="Kallscheuer N."/>
            <person name="Luecker S."/>
            <person name="Lage O.M."/>
            <person name="Pohl T."/>
            <person name="Merkel B.J."/>
            <person name="Hornburger P."/>
            <person name="Mueller R.-W."/>
            <person name="Bruemmer F."/>
            <person name="Labrenz M."/>
            <person name="Spormann A.M."/>
            <person name="Op den Camp H."/>
            <person name="Overmann J."/>
            <person name="Amann R."/>
            <person name="Jetten M.S.M."/>
            <person name="Mascher T."/>
            <person name="Medema M.H."/>
            <person name="Devos D.P."/>
            <person name="Kaster A.-K."/>
            <person name="Ovreas L."/>
            <person name="Rohde M."/>
            <person name="Galperin M.Y."/>
            <person name="Jogler C."/>
        </authorList>
    </citation>
    <scope>NUCLEOTIDE SEQUENCE [LARGE SCALE GENOMIC DNA]</scope>
    <source>
        <strain evidence="6 7">FF011L</strain>
    </source>
</reference>
<sequence length="261" mass="28455">MNSPTPPILAVLDIKHGQAVHAVAGKRASYRPLPNNLVTHPAPLELAKRYIQQGIQGLYVADLDAIQGGPLQTTTLQPLLDLGVPLWLDAGIVDQRDWQKKHPQLDDPDHVVDWIVASETFRDSHSDLSPPPWIRAALNETKMTFGIDFFDGSIRTAVSQSDPPSLFPWVEQLIATGFDSFLLLDIAVVGTGSGPACGSLCQQMRQRFPSIRLYSGGGIRSLEDLNQLIRSGCDAVLVGSALHRPESARLIVTGDSKRKLT</sequence>
<proteinExistence type="inferred from homology"/>
<dbReference type="CDD" id="cd04723">
    <property type="entry name" value="HisA_HisF"/>
    <property type="match status" value="1"/>
</dbReference>
<dbReference type="InterPro" id="IPR013785">
    <property type="entry name" value="Aldolase_TIM"/>
</dbReference>
<gene>
    <name evidence="6" type="primary">hisA_1</name>
    <name evidence="6" type="ORF">FF011L_23080</name>
</gene>
<organism evidence="6 7">
    <name type="scientific">Roseimaritima multifibrata</name>
    <dbReference type="NCBI Taxonomy" id="1930274"/>
    <lineage>
        <taxon>Bacteria</taxon>
        <taxon>Pseudomonadati</taxon>
        <taxon>Planctomycetota</taxon>
        <taxon>Planctomycetia</taxon>
        <taxon>Pirellulales</taxon>
        <taxon>Pirellulaceae</taxon>
        <taxon>Roseimaritima</taxon>
    </lineage>
</organism>
<evidence type="ECO:0000256" key="4">
    <source>
        <dbReference type="ARBA" id="ARBA00029440"/>
    </source>
</evidence>
<accession>A0A517MF73</accession>
<name>A0A517MF73_9BACT</name>
<dbReference type="GO" id="GO:0003949">
    <property type="term" value="F:1-(5-phosphoribosyl)-5-[(5-phosphoribosylamino)methylideneamino]imidazole-4-carboxamide isomerase activity"/>
    <property type="evidence" value="ECO:0007669"/>
    <property type="project" value="UniProtKB-EC"/>
</dbReference>
<dbReference type="EC" id="5.3.1.16" evidence="6"/>
<keyword evidence="6" id="KW-0413">Isomerase</keyword>
<evidence type="ECO:0000313" key="7">
    <source>
        <dbReference type="Proteomes" id="UP000320672"/>
    </source>
</evidence>
<dbReference type="Pfam" id="PF00977">
    <property type="entry name" value="His_biosynth"/>
    <property type="match status" value="1"/>
</dbReference>
<keyword evidence="2 5" id="KW-0028">Amino-acid biosynthesis</keyword>
<comment type="pathway">
    <text evidence="4">Amino-acid biosynthesis.</text>
</comment>
<dbReference type="AlphaFoldDB" id="A0A517MF73"/>
<dbReference type="GO" id="GO:0000105">
    <property type="term" value="P:L-histidine biosynthetic process"/>
    <property type="evidence" value="ECO:0007669"/>
    <property type="project" value="UniProtKB-KW"/>
</dbReference>
<dbReference type="InterPro" id="IPR011060">
    <property type="entry name" value="RibuloseP-bd_barrel"/>
</dbReference>
<dbReference type="PANTHER" id="PTHR43090:SF2">
    <property type="entry name" value="1-(5-PHOSPHORIBOSYL)-5-[(5-PHOSPHORIBOSYLAMINO)METHYLIDENEAMINO] IMIDAZOLE-4-CARBOXAMIDE ISOMERASE"/>
    <property type="match status" value="1"/>
</dbReference>
<keyword evidence="3 5" id="KW-0368">Histidine biosynthesis</keyword>
<comment type="similarity">
    <text evidence="1 5">Belongs to the HisA/HisF family.</text>
</comment>
<dbReference type="InterPro" id="IPR044524">
    <property type="entry name" value="Isoase_HisA-like"/>
</dbReference>
<evidence type="ECO:0000256" key="3">
    <source>
        <dbReference type="ARBA" id="ARBA00023102"/>
    </source>
</evidence>
<dbReference type="GO" id="GO:0000162">
    <property type="term" value="P:L-tryptophan biosynthetic process"/>
    <property type="evidence" value="ECO:0007669"/>
    <property type="project" value="TreeGrafter"/>
</dbReference>
<evidence type="ECO:0000256" key="5">
    <source>
        <dbReference type="RuleBase" id="RU003657"/>
    </source>
</evidence>
<protein>
    <submittedName>
        <fullName evidence="6">1-(5-phosphoribosyl)-5-[(5-phosphoribosylamino)methylideneamino] imidazole-4-carboxamide isomerase</fullName>
        <ecNumber evidence="6">5.3.1.16</ecNumber>
    </submittedName>
</protein>
<dbReference type="Gene3D" id="3.20.20.70">
    <property type="entry name" value="Aldolase class I"/>
    <property type="match status" value="1"/>
</dbReference>
<dbReference type="PANTHER" id="PTHR43090">
    <property type="entry name" value="1-(5-PHOSPHORIBOSYL)-5-[(5-PHOSPHORIBOSYLAMINO)METHYLIDENEAMINO] IMIDAZOLE-4-CARBOXAMIDE ISOMERASE"/>
    <property type="match status" value="1"/>
</dbReference>
<keyword evidence="7" id="KW-1185">Reference proteome</keyword>